<dbReference type="PANTHER" id="PTHR19384">
    <property type="entry name" value="NITRIC OXIDE SYNTHASE-RELATED"/>
    <property type="match status" value="1"/>
</dbReference>
<organism evidence="17 18">
    <name type="scientific">Aureliella helgolandensis</name>
    <dbReference type="NCBI Taxonomy" id="2527968"/>
    <lineage>
        <taxon>Bacteria</taxon>
        <taxon>Pseudomonadati</taxon>
        <taxon>Planctomycetota</taxon>
        <taxon>Planctomycetia</taxon>
        <taxon>Pirellulales</taxon>
        <taxon>Pirellulaceae</taxon>
        <taxon>Aureliella</taxon>
    </lineage>
</organism>
<keyword evidence="7" id="KW-0479">Metal-binding</keyword>
<evidence type="ECO:0000313" key="17">
    <source>
        <dbReference type="EMBL" id="QDV27787.1"/>
    </source>
</evidence>
<dbReference type="CDD" id="cd06199">
    <property type="entry name" value="SiR"/>
    <property type="match status" value="1"/>
</dbReference>
<evidence type="ECO:0000256" key="1">
    <source>
        <dbReference type="ARBA" id="ARBA00001917"/>
    </source>
</evidence>
<evidence type="ECO:0000256" key="5">
    <source>
        <dbReference type="ARBA" id="ARBA00022630"/>
    </source>
</evidence>
<gene>
    <name evidence="17" type="primary">cysJ</name>
    <name evidence="17" type="ORF">Q31a_61800</name>
</gene>
<keyword evidence="4" id="KW-0004">4Fe-4S</keyword>
<comment type="cofactor">
    <cofactor evidence="1">
        <name>FMN</name>
        <dbReference type="ChEBI" id="CHEBI:58210"/>
    </cofactor>
</comment>
<dbReference type="InterPro" id="IPR023173">
    <property type="entry name" value="NADPH_Cyt_P450_Rdtase_alpha"/>
</dbReference>
<dbReference type="InterPro" id="IPR003097">
    <property type="entry name" value="CysJ-like_FAD-binding"/>
</dbReference>
<dbReference type="GO" id="GO:0005829">
    <property type="term" value="C:cytosol"/>
    <property type="evidence" value="ECO:0007669"/>
    <property type="project" value="TreeGrafter"/>
</dbReference>
<reference evidence="17 18" key="1">
    <citation type="submission" date="2019-02" db="EMBL/GenBank/DDBJ databases">
        <title>Deep-cultivation of Planctomycetes and their phenomic and genomic characterization uncovers novel biology.</title>
        <authorList>
            <person name="Wiegand S."/>
            <person name="Jogler M."/>
            <person name="Boedeker C."/>
            <person name="Pinto D."/>
            <person name="Vollmers J."/>
            <person name="Rivas-Marin E."/>
            <person name="Kohn T."/>
            <person name="Peeters S.H."/>
            <person name="Heuer A."/>
            <person name="Rast P."/>
            <person name="Oberbeckmann S."/>
            <person name="Bunk B."/>
            <person name="Jeske O."/>
            <person name="Meyerdierks A."/>
            <person name="Storesund J.E."/>
            <person name="Kallscheuer N."/>
            <person name="Luecker S."/>
            <person name="Lage O.M."/>
            <person name="Pohl T."/>
            <person name="Merkel B.J."/>
            <person name="Hornburger P."/>
            <person name="Mueller R.-W."/>
            <person name="Bruemmer F."/>
            <person name="Labrenz M."/>
            <person name="Spormann A.M."/>
            <person name="Op den Camp H."/>
            <person name="Overmann J."/>
            <person name="Amann R."/>
            <person name="Jetten M.S.M."/>
            <person name="Mascher T."/>
            <person name="Medema M.H."/>
            <person name="Devos D.P."/>
            <person name="Kaster A.-K."/>
            <person name="Ovreas L."/>
            <person name="Rohde M."/>
            <person name="Galperin M.Y."/>
            <person name="Jogler C."/>
        </authorList>
    </citation>
    <scope>NUCLEOTIDE SEQUENCE [LARGE SCALE GENOMIC DNA]</scope>
    <source>
        <strain evidence="17 18">Q31a</strain>
    </source>
</reference>
<evidence type="ECO:0000313" key="18">
    <source>
        <dbReference type="Proteomes" id="UP000318017"/>
    </source>
</evidence>
<evidence type="ECO:0000256" key="2">
    <source>
        <dbReference type="ARBA" id="ARBA00001974"/>
    </source>
</evidence>
<keyword evidence="11" id="KW-0408">Iron</keyword>
<dbReference type="PANTHER" id="PTHR19384:SF128">
    <property type="entry name" value="NADPH OXIDOREDUCTASE A"/>
    <property type="match status" value="1"/>
</dbReference>
<dbReference type="Pfam" id="PF00667">
    <property type="entry name" value="FAD_binding_1"/>
    <property type="match status" value="1"/>
</dbReference>
<keyword evidence="18" id="KW-1185">Reference proteome</keyword>
<keyword evidence="10 17" id="KW-0560">Oxidoreductase</keyword>
<dbReference type="NCBIfam" id="NF004859">
    <property type="entry name" value="PRK06214.1"/>
    <property type="match status" value="1"/>
</dbReference>
<accession>A0A518GGT2</accession>
<keyword evidence="9" id="KW-0521">NADP</keyword>
<dbReference type="AlphaFoldDB" id="A0A518GGT2"/>
<name>A0A518GGT2_9BACT</name>
<dbReference type="InterPro" id="IPR001433">
    <property type="entry name" value="OxRdtase_FAD/NAD-bd"/>
</dbReference>
<feature type="domain" description="FAD-binding FR-type" evidence="15">
    <location>
        <begin position="162"/>
        <end position="377"/>
    </location>
</feature>
<dbReference type="FunFam" id="3.40.50.80:FF:000001">
    <property type="entry name" value="NADPH--cytochrome P450 reductase 1"/>
    <property type="match status" value="1"/>
</dbReference>
<dbReference type="SUPFAM" id="SSF63380">
    <property type="entry name" value="Riboflavin synthase domain-like"/>
    <property type="match status" value="1"/>
</dbReference>
<dbReference type="Proteomes" id="UP000318017">
    <property type="component" value="Chromosome"/>
</dbReference>
<dbReference type="Gene3D" id="2.40.30.10">
    <property type="entry name" value="Translation factors"/>
    <property type="match status" value="1"/>
</dbReference>
<evidence type="ECO:0000256" key="3">
    <source>
        <dbReference type="ARBA" id="ARBA00012604"/>
    </source>
</evidence>
<sequence length="528" mass="57076">MATSILPETAPFTEEQRAWLNGFFAGIYGMDEPPVAAMEHAMATVEEIGTSPVEEDEDYPWHDAALEIEERMVLAEGQPMERRMMAAMAQLDCGACGYECKSYSEAIAQGNETNLTLCVPGGRETSRLLKTLVKEIGVQPTAPKSIGASSGQSASAKTWSRANPYPASLLESRKLNGIGSAKDTRHVAIDLGDSGLEYHVGDALGVYPSNCDDLVSEIVSALGVKADHRVDTERGLSTLALVLRDECCLKAPTEELLDALCSATGDEGEQAKLKQLLDDDSELDGCDVLDVLKMFPSAVLDPQTLVASLGTLNPRLYSIASSLKANPGQVHLTVGKVTWGSAGRLRKGAASTMLAERVGVGGQVRVFVHKSHGFTVPANPAAPMMMVGPGTGIAPFMAFLQERHATQATGKNWLFFGDQCQATDYLYQAELAAYQASGLLSRLDTAFSRDQERKVYVQDKMREQAAEVWSWLEAGGYFFVCGDASRMAVDVEKTLLEIIQSEGGMDAVAAKAYLKRLSDDKRYSRDVY</sequence>
<evidence type="ECO:0000256" key="7">
    <source>
        <dbReference type="ARBA" id="ARBA00022723"/>
    </source>
</evidence>
<comment type="catalytic activity">
    <reaction evidence="14">
        <text>hydrogen sulfide + 3 NADP(+) + 3 H2O = sulfite + 3 NADPH + 4 H(+)</text>
        <dbReference type="Rhea" id="RHEA:13801"/>
        <dbReference type="ChEBI" id="CHEBI:15377"/>
        <dbReference type="ChEBI" id="CHEBI:15378"/>
        <dbReference type="ChEBI" id="CHEBI:17359"/>
        <dbReference type="ChEBI" id="CHEBI:29919"/>
        <dbReference type="ChEBI" id="CHEBI:57783"/>
        <dbReference type="ChEBI" id="CHEBI:58349"/>
        <dbReference type="EC" id="1.8.1.2"/>
    </reaction>
</comment>
<dbReference type="InterPro" id="IPR017938">
    <property type="entry name" value="Riboflavin_synthase-like_b-brl"/>
</dbReference>
<evidence type="ECO:0000256" key="11">
    <source>
        <dbReference type="ARBA" id="ARBA00023004"/>
    </source>
</evidence>
<dbReference type="InterPro" id="IPR017927">
    <property type="entry name" value="FAD-bd_FR_type"/>
</dbReference>
<keyword evidence="13" id="KW-0198">Cysteine biosynthesis</keyword>
<evidence type="ECO:0000256" key="12">
    <source>
        <dbReference type="ARBA" id="ARBA00023014"/>
    </source>
</evidence>
<dbReference type="Gene3D" id="1.10.15.40">
    <property type="entry name" value="Electron transport complex subunit B, putative Fe-S cluster"/>
    <property type="match status" value="1"/>
</dbReference>
<dbReference type="Gene3D" id="3.40.50.80">
    <property type="entry name" value="Nucleotide-binding domain of ferredoxin-NADP reductase (FNR) module"/>
    <property type="match status" value="1"/>
</dbReference>
<dbReference type="GO" id="GO:0019344">
    <property type="term" value="P:cysteine biosynthetic process"/>
    <property type="evidence" value="ECO:0007669"/>
    <property type="project" value="UniProtKB-KW"/>
</dbReference>
<feature type="domain" description="4Fe-4S" evidence="16">
    <location>
        <begin position="76"/>
        <end position="135"/>
    </location>
</feature>
<dbReference type="Pfam" id="PF04060">
    <property type="entry name" value="FeS"/>
    <property type="match status" value="1"/>
</dbReference>
<protein>
    <recommendedName>
        <fullName evidence="3">assimilatory sulfite reductase (NADPH)</fullName>
        <ecNumber evidence="3">1.8.1.2</ecNumber>
    </recommendedName>
</protein>
<dbReference type="KEGG" id="ahel:Q31a_61800"/>
<dbReference type="GO" id="GO:0046872">
    <property type="term" value="F:metal ion binding"/>
    <property type="evidence" value="ECO:0007669"/>
    <property type="project" value="UniProtKB-KW"/>
</dbReference>
<dbReference type="GO" id="GO:0051539">
    <property type="term" value="F:4 iron, 4 sulfur cluster binding"/>
    <property type="evidence" value="ECO:0007669"/>
    <property type="project" value="UniProtKB-KW"/>
</dbReference>
<dbReference type="PROSITE" id="PS51384">
    <property type="entry name" value="FAD_FR"/>
    <property type="match status" value="1"/>
</dbReference>
<proteinExistence type="predicted"/>
<dbReference type="GO" id="GO:0010181">
    <property type="term" value="F:FMN binding"/>
    <property type="evidence" value="ECO:0007669"/>
    <property type="project" value="TreeGrafter"/>
</dbReference>
<dbReference type="Pfam" id="PF00175">
    <property type="entry name" value="NAD_binding_1"/>
    <property type="match status" value="1"/>
</dbReference>
<dbReference type="InterPro" id="IPR007202">
    <property type="entry name" value="4Fe-4S_dom"/>
</dbReference>
<keyword evidence="12" id="KW-0411">Iron-sulfur</keyword>
<evidence type="ECO:0000256" key="13">
    <source>
        <dbReference type="ARBA" id="ARBA00023192"/>
    </source>
</evidence>
<evidence type="ECO:0000259" key="15">
    <source>
        <dbReference type="PROSITE" id="PS51384"/>
    </source>
</evidence>
<evidence type="ECO:0000256" key="10">
    <source>
        <dbReference type="ARBA" id="ARBA00023002"/>
    </source>
</evidence>
<evidence type="ECO:0000256" key="6">
    <source>
        <dbReference type="ARBA" id="ARBA00022643"/>
    </source>
</evidence>
<dbReference type="OrthoDB" id="9789468at2"/>
<keyword evidence="8" id="KW-0274">FAD</keyword>
<dbReference type="Gene3D" id="1.20.990.10">
    <property type="entry name" value="NADPH-cytochrome p450 Reductase, Chain A, domain 3"/>
    <property type="match status" value="1"/>
</dbReference>
<dbReference type="PRINTS" id="PR00371">
    <property type="entry name" value="FPNCR"/>
</dbReference>
<evidence type="ECO:0000256" key="9">
    <source>
        <dbReference type="ARBA" id="ARBA00022857"/>
    </source>
</evidence>
<evidence type="ECO:0000256" key="14">
    <source>
        <dbReference type="ARBA" id="ARBA00052219"/>
    </source>
</evidence>
<dbReference type="InterPro" id="IPR001709">
    <property type="entry name" value="Flavoprot_Pyr_Nucl_cyt_Rdtase"/>
</dbReference>
<dbReference type="GO" id="GO:0004783">
    <property type="term" value="F:sulfite reductase (NADPH) activity"/>
    <property type="evidence" value="ECO:0007669"/>
    <property type="project" value="UniProtKB-EC"/>
</dbReference>
<keyword evidence="13" id="KW-0028">Amino-acid biosynthesis</keyword>
<evidence type="ECO:0000259" key="16">
    <source>
        <dbReference type="PROSITE" id="PS51656"/>
    </source>
</evidence>
<keyword evidence="6" id="KW-0288">FMN</keyword>
<evidence type="ECO:0000256" key="8">
    <source>
        <dbReference type="ARBA" id="ARBA00022827"/>
    </source>
</evidence>
<dbReference type="EMBL" id="CP036298">
    <property type="protein sequence ID" value="QDV27787.1"/>
    <property type="molecule type" value="Genomic_DNA"/>
</dbReference>
<keyword evidence="5" id="KW-0285">Flavoprotein</keyword>
<dbReference type="PROSITE" id="PS51656">
    <property type="entry name" value="4FE4S"/>
    <property type="match status" value="1"/>
</dbReference>
<dbReference type="GO" id="GO:0050660">
    <property type="term" value="F:flavin adenine dinucleotide binding"/>
    <property type="evidence" value="ECO:0007669"/>
    <property type="project" value="TreeGrafter"/>
</dbReference>
<comment type="cofactor">
    <cofactor evidence="2">
        <name>FAD</name>
        <dbReference type="ChEBI" id="CHEBI:57692"/>
    </cofactor>
</comment>
<dbReference type="InterPro" id="IPR039261">
    <property type="entry name" value="FNR_nucleotide-bd"/>
</dbReference>
<evidence type="ECO:0000256" key="4">
    <source>
        <dbReference type="ARBA" id="ARBA00022485"/>
    </source>
</evidence>
<dbReference type="SUPFAM" id="SSF52343">
    <property type="entry name" value="Ferredoxin reductase-like, C-terminal NADP-linked domain"/>
    <property type="match status" value="1"/>
</dbReference>
<dbReference type="RefSeq" id="WP_145085710.1">
    <property type="nucleotide sequence ID" value="NZ_CP036298.1"/>
</dbReference>
<dbReference type="EC" id="1.8.1.2" evidence="3"/>